<dbReference type="AlphaFoldDB" id="A0A1S3SN27"/>
<keyword evidence="3" id="KW-1185">Reference proteome</keyword>
<gene>
    <name evidence="4" type="primary">LOC106610745</name>
</gene>
<dbReference type="PANTHER" id="PTHR33332">
    <property type="entry name" value="REVERSE TRANSCRIPTASE DOMAIN-CONTAINING PROTEIN"/>
    <property type="match status" value="1"/>
</dbReference>
<dbReference type="InterPro" id="IPR000477">
    <property type="entry name" value="RT_dom"/>
</dbReference>
<accession>A0A1S3SN27</accession>
<evidence type="ECO:0000256" key="1">
    <source>
        <dbReference type="SAM" id="Phobius"/>
    </source>
</evidence>
<dbReference type="PROSITE" id="PS50878">
    <property type="entry name" value="RT_POL"/>
    <property type="match status" value="1"/>
</dbReference>
<name>A0A1S3SN27_SALSA</name>
<organism evidence="3 4">
    <name type="scientific">Salmo salar</name>
    <name type="common">Atlantic salmon</name>
    <dbReference type="NCBI Taxonomy" id="8030"/>
    <lineage>
        <taxon>Eukaryota</taxon>
        <taxon>Metazoa</taxon>
        <taxon>Chordata</taxon>
        <taxon>Craniata</taxon>
        <taxon>Vertebrata</taxon>
        <taxon>Euteleostomi</taxon>
        <taxon>Actinopterygii</taxon>
        <taxon>Neopterygii</taxon>
        <taxon>Teleostei</taxon>
        <taxon>Protacanthopterygii</taxon>
        <taxon>Salmoniformes</taxon>
        <taxon>Salmonidae</taxon>
        <taxon>Salmoninae</taxon>
        <taxon>Salmo</taxon>
    </lineage>
</organism>
<dbReference type="Proteomes" id="UP001652741">
    <property type="component" value="Chromosome ssa09"/>
</dbReference>
<evidence type="ECO:0000313" key="4">
    <source>
        <dbReference type="RefSeq" id="XP_014065746.1"/>
    </source>
</evidence>
<dbReference type="RefSeq" id="XP_014065746.1">
    <property type="nucleotide sequence ID" value="XM_014210271.2"/>
</dbReference>
<sequence length="235" mass="26383">GDPQGSVLGPLLLIIYILLLGQILRHVNFDFHCYTDDTQIYLSTKSLLNPPLAHIESCLSAIKTWMQQNFLKLNCDKMELLLIGRKSTLTKGGNLTIDDTTVSPSLHARNLGVILDTYLSFDHHIRHTVKSSFFHLRNIAKVRSSLSRPAAEILIHAFMSSSLDNCNSLLSGINSSSLHKLQMVQNSAAQLLTHTKSWQHITPVLCELHRLPVSQCIDYKIFLLTYKALHHLAPP</sequence>
<dbReference type="KEGG" id="sasa:106610745"/>
<dbReference type="OrthoDB" id="419189at2759"/>
<evidence type="ECO:0000313" key="3">
    <source>
        <dbReference type="Proteomes" id="UP001652741"/>
    </source>
</evidence>
<reference evidence="4" key="1">
    <citation type="submission" date="2025-08" db="UniProtKB">
        <authorList>
            <consortium name="RefSeq"/>
        </authorList>
    </citation>
    <scope>IDENTIFICATION</scope>
</reference>
<feature type="transmembrane region" description="Helical" evidence="1">
    <location>
        <begin position="6"/>
        <end position="24"/>
    </location>
</feature>
<protein>
    <recommendedName>
        <fullName evidence="2">Reverse transcriptase domain-containing protein</fullName>
    </recommendedName>
</protein>
<dbReference type="Pfam" id="PF00078">
    <property type="entry name" value="RVT_1"/>
    <property type="match status" value="1"/>
</dbReference>
<feature type="domain" description="Reverse transcriptase" evidence="2">
    <location>
        <begin position="1"/>
        <end position="115"/>
    </location>
</feature>
<keyword evidence="1" id="KW-1133">Transmembrane helix</keyword>
<feature type="non-terminal residue" evidence="4">
    <location>
        <position position="1"/>
    </location>
</feature>
<keyword evidence="1" id="KW-0472">Membrane</keyword>
<evidence type="ECO:0000259" key="2">
    <source>
        <dbReference type="PROSITE" id="PS50878"/>
    </source>
</evidence>
<proteinExistence type="predicted"/>
<dbReference type="GeneID" id="106610745"/>
<keyword evidence="1" id="KW-0812">Transmembrane</keyword>